<comment type="caution">
    <text evidence="4">Lacks conserved residue(s) required for the propagation of feature annotation.</text>
</comment>
<dbReference type="Pfam" id="PF03968">
    <property type="entry name" value="LptD_N"/>
    <property type="match status" value="1"/>
</dbReference>
<evidence type="ECO:0000256" key="1">
    <source>
        <dbReference type="ARBA" id="ARBA00022729"/>
    </source>
</evidence>
<keyword evidence="3 4" id="KW-0998">Cell outer membrane</keyword>
<feature type="domain" description="LptD C-terminal" evidence="6">
    <location>
        <begin position="296"/>
        <end position="638"/>
    </location>
</feature>
<dbReference type="GO" id="GO:0009279">
    <property type="term" value="C:cell outer membrane"/>
    <property type="evidence" value="ECO:0007669"/>
    <property type="project" value="UniProtKB-SubCell"/>
</dbReference>
<dbReference type="Proteomes" id="UP000190460">
    <property type="component" value="Unassembled WGS sequence"/>
</dbReference>
<evidence type="ECO:0000256" key="3">
    <source>
        <dbReference type="ARBA" id="ARBA00023237"/>
    </source>
</evidence>
<dbReference type="InterPro" id="IPR005653">
    <property type="entry name" value="OstA-like_N"/>
</dbReference>
<dbReference type="RefSeq" id="WP_078922277.1">
    <property type="nucleotide sequence ID" value="NZ_FUYB01000007.1"/>
</dbReference>
<dbReference type="HAMAP" id="MF_01411">
    <property type="entry name" value="LPS_assembly_LptD"/>
    <property type="match status" value="1"/>
</dbReference>
<dbReference type="GO" id="GO:0015920">
    <property type="term" value="P:lipopolysaccharide transport"/>
    <property type="evidence" value="ECO:0007669"/>
    <property type="project" value="InterPro"/>
</dbReference>
<evidence type="ECO:0000313" key="7">
    <source>
        <dbReference type="EMBL" id="SKA77909.1"/>
    </source>
</evidence>
<dbReference type="Pfam" id="PF04453">
    <property type="entry name" value="LptD"/>
    <property type="match status" value="1"/>
</dbReference>
<keyword evidence="8" id="KW-1185">Reference proteome</keyword>
<sequence length="726" mass="82086">MLLSSQTRLLVLGLSCSPSLLYAQTGWEKDGCAHPRPLPSYTKTLRPADLDKMAIYIEADQALFREQGDSELTGKVHISQNDQELSAQQALYNRQTGKVLAKGQVNFKGPQVNVTSQELEYNLNSGLGKLTGVAYLLNGTDGRGESSELIQESSQVTRLKNASYTTCPVGVNSWSLKAEDIKLDRSTEQGTARQVTLNIRDRPLLYLPYFSFPLTDQRKSGFLIPNFGTDEKSGLRISLPYYWNLAPNYDLTLTTNMLSKRGLQVENEFRYLTELHHGVIQYDALPNDQERQNTLRYHFDIQHLSQLDAHNQLKLQAAGVSDKDYFDDLGSSLAASTIVNLERTLSYTSQHTEWDFSALAQSYQILDNSAENYARLPQLQLTWTPTVTSPLPSLSASSEYTYFSRSQGDNGHRLATQITLKQRFENAAAYLEPKLKFQQTDYQLEQASNKSIHRSLPTFAVDAGLFFERELKAGKRLQTLEPRIYYTYTPFREQANIPIFDSSERSLSYSQLFNDNDFTGKDRIADNNRLSTSITTRLQELDKGREIFRASLGQMYYFADRKVSLPDETAKTGSRSEVVMEMAGELNDATRISGTAFADVNNKEISAGQVRINYQDQKERILNLGYSQRKGEYESAQIAFATPVTQQWTLVGAHEQDLKNDRSLETLAGLEYQSCCWKSRLAARKYLLSDNATYDDALFVELELKGLGSFGSGTRNLMENRIYGYK</sequence>
<dbReference type="OrthoDB" id="9760225at2"/>
<protein>
    <recommendedName>
        <fullName evidence="4">LPS-assembly protein LptD</fullName>
    </recommendedName>
</protein>
<dbReference type="AlphaFoldDB" id="A0A1T4WL42"/>
<comment type="subcellular location">
    <subcellularLocation>
        <location evidence="4">Cell outer membrane</location>
    </subcellularLocation>
</comment>
<dbReference type="InterPro" id="IPR050218">
    <property type="entry name" value="LptD"/>
</dbReference>
<evidence type="ECO:0000256" key="2">
    <source>
        <dbReference type="ARBA" id="ARBA00023136"/>
    </source>
</evidence>
<gene>
    <name evidence="4" type="primary">lptD</name>
    <name evidence="7" type="ORF">SAMN02745130_01807</name>
</gene>
<dbReference type="STRING" id="92487.SAMN02745130_01807"/>
<reference evidence="7 8" key="1">
    <citation type="submission" date="2017-02" db="EMBL/GenBank/DDBJ databases">
        <authorList>
            <person name="Peterson S.W."/>
        </authorList>
    </citation>
    <scope>NUCLEOTIDE SEQUENCE [LARGE SCALE GENOMIC DNA]</scope>
    <source>
        <strain evidence="7 8">ATCC 49788</strain>
    </source>
</reference>
<comment type="function">
    <text evidence="4">Together with LptE, is involved in the assembly of lipopolysaccharide (LPS) at the surface of the outer membrane.</text>
</comment>
<evidence type="ECO:0000256" key="4">
    <source>
        <dbReference type="HAMAP-Rule" id="MF_01411"/>
    </source>
</evidence>
<dbReference type="GO" id="GO:1990351">
    <property type="term" value="C:transporter complex"/>
    <property type="evidence" value="ECO:0007669"/>
    <property type="project" value="TreeGrafter"/>
</dbReference>
<keyword evidence="2 4" id="KW-0472">Membrane</keyword>
<organism evidence="7 8">
    <name type="scientific">Thiothrix eikelboomii</name>
    <dbReference type="NCBI Taxonomy" id="92487"/>
    <lineage>
        <taxon>Bacteria</taxon>
        <taxon>Pseudomonadati</taxon>
        <taxon>Pseudomonadota</taxon>
        <taxon>Gammaproteobacteria</taxon>
        <taxon>Thiotrichales</taxon>
        <taxon>Thiotrichaceae</taxon>
        <taxon>Thiothrix</taxon>
    </lineage>
</organism>
<dbReference type="Gene3D" id="2.60.450.10">
    <property type="entry name" value="Lipopolysaccharide (LPS) transport protein A like domain"/>
    <property type="match status" value="1"/>
</dbReference>
<dbReference type="PANTHER" id="PTHR30189">
    <property type="entry name" value="LPS-ASSEMBLY PROTEIN"/>
    <property type="match status" value="1"/>
</dbReference>
<dbReference type="InterPro" id="IPR007543">
    <property type="entry name" value="LptD_C"/>
</dbReference>
<name>A0A1T4WL42_9GAMM</name>
<keyword evidence="1 4" id="KW-0732">Signal</keyword>
<dbReference type="InterPro" id="IPR020889">
    <property type="entry name" value="LipoPS_assembly_LptD"/>
</dbReference>
<accession>A0A1T4WL42</accession>
<evidence type="ECO:0000313" key="8">
    <source>
        <dbReference type="Proteomes" id="UP000190460"/>
    </source>
</evidence>
<dbReference type="EMBL" id="FUYB01000007">
    <property type="protein sequence ID" value="SKA77909.1"/>
    <property type="molecule type" value="Genomic_DNA"/>
</dbReference>
<feature type="domain" description="Organic solvent tolerance-like N-terminal" evidence="5">
    <location>
        <begin position="56"/>
        <end position="140"/>
    </location>
</feature>
<dbReference type="PANTHER" id="PTHR30189:SF1">
    <property type="entry name" value="LPS-ASSEMBLY PROTEIN LPTD"/>
    <property type="match status" value="1"/>
</dbReference>
<comment type="subunit">
    <text evidence="4">Component of the lipopolysaccharide transport and assembly complex. Interacts with LptE and LptA.</text>
</comment>
<proteinExistence type="inferred from homology"/>
<dbReference type="GO" id="GO:0043165">
    <property type="term" value="P:Gram-negative-bacterium-type cell outer membrane assembly"/>
    <property type="evidence" value="ECO:0007669"/>
    <property type="project" value="UniProtKB-UniRule"/>
</dbReference>
<evidence type="ECO:0000259" key="6">
    <source>
        <dbReference type="Pfam" id="PF04453"/>
    </source>
</evidence>
<evidence type="ECO:0000259" key="5">
    <source>
        <dbReference type="Pfam" id="PF03968"/>
    </source>
</evidence>
<comment type="similarity">
    <text evidence="4">Belongs to the LptD family.</text>
</comment>